<feature type="transmembrane region" description="Helical" evidence="1">
    <location>
        <begin position="12"/>
        <end position="34"/>
    </location>
</feature>
<keyword evidence="3" id="KW-1185">Reference proteome</keyword>
<name>A0A1I2PC36_9BACL</name>
<accession>A0A1I2PC36</accession>
<dbReference type="Proteomes" id="UP000198752">
    <property type="component" value="Unassembled WGS sequence"/>
</dbReference>
<dbReference type="AlphaFoldDB" id="A0A1I2PC36"/>
<proteinExistence type="predicted"/>
<evidence type="ECO:0000313" key="3">
    <source>
        <dbReference type="Proteomes" id="UP000198752"/>
    </source>
</evidence>
<dbReference type="EMBL" id="FOOY01000004">
    <property type="protein sequence ID" value="SFG11236.1"/>
    <property type="molecule type" value="Genomic_DNA"/>
</dbReference>
<keyword evidence="1" id="KW-0812">Transmembrane</keyword>
<dbReference type="InterPro" id="IPR020372">
    <property type="entry name" value="Competence_ComGG"/>
</dbReference>
<evidence type="ECO:0000256" key="1">
    <source>
        <dbReference type="SAM" id="Phobius"/>
    </source>
</evidence>
<keyword evidence="1" id="KW-1133">Transmembrane helix</keyword>
<protein>
    <submittedName>
        <fullName evidence="2">ComG operon protein 7</fullName>
    </submittedName>
</protein>
<sequence length="129" mass="15085">MIHNNTNQKGFILPLTMILSLMLLAFVFHALLLLTSDRQFFRQSYSQFQLQQLRECTLTDLKREMKQKTLPNKGTFLYHKGTVQFIVTENDDSVTIKFTILGGESQEIDQIIYSKESGKPVNWLERLNR</sequence>
<evidence type="ECO:0000313" key="2">
    <source>
        <dbReference type="EMBL" id="SFG11236.1"/>
    </source>
</evidence>
<dbReference type="STRING" id="269670.SAMN02982927_00719"/>
<gene>
    <name evidence="2" type="ORF">SAMN02982927_00719</name>
</gene>
<keyword evidence="1" id="KW-0472">Membrane</keyword>
<organism evidence="2 3">
    <name type="scientific">Sporolactobacillus nakayamae</name>
    <dbReference type="NCBI Taxonomy" id="269670"/>
    <lineage>
        <taxon>Bacteria</taxon>
        <taxon>Bacillati</taxon>
        <taxon>Bacillota</taxon>
        <taxon>Bacilli</taxon>
        <taxon>Bacillales</taxon>
        <taxon>Sporolactobacillaceae</taxon>
        <taxon>Sporolactobacillus</taxon>
    </lineage>
</organism>
<dbReference type="Pfam" id="PF14173">
    <property type="entry name" value="ComGG"/>
    <property type="match status" value="1"/>
</dbReference>
<reference evidence="3" key="1">
    <citation type="submission" date="2016-10" db="EMBL/GenBank/DDBJ databases">
        <authorList>
            <person name="Varghese N."/>
            <person name="Submissions S."/>
        </authorList>
    </citation>
    <scope>NUCLEOTIDE SEQUENCE [LARGE SCALE GENOMIC DNA]</scope>
    <source>
        <strain evidence="3">ATCC 700379</strain>
    </source>
</reference>